<dbReference type="Gene3D" id="3.30.710.10">
    <property type="entry name" value="Potassium Channel Kv1.1, Chain A"/>
    <property type="match status" value="2"/>
</dbReference>
<dbReference type="SUPFAM" id="SSF57667">
    <property type="entry name" value="beta-beta-alpha zinc fingers"/>
    <property type="match status" value="1"/>
</dbReference>
<dbReference type="GO" id="GO:0048813">
    <property type="term" value="P:dendrite morphogenesis"/>
    <property type="evidence" value="ECO:0007669"/>
    <property type="project" value="UniProtKB-ARBA"/>
</dbReference>
<dbReference type="InterPro" id="IPR051095">
    <property type="entry name" value="Dros_DevTransReg"/>
</dbReference>
<dbReference type="SMART" id="SM00225">
    <property type="entry name" value="BTB"/>
    <property type="match status" value="1"/>
</dbReference>
<proteinExistence type="predicted"/>
<feature type="region of interest" description="Disordered" evidence="9">
    <location>
        <begin position="144"/>
        <end position="164"/>
    </location>
</feature>
<keyword evidence="6" id="KW-0524">Neurogenesis</keyword>
<evidence type="ECO:0000313" key="12">
    <source>
        <dbReference type="Proteomes" id="UP000440578"/>
    </source>
</evidence>
<dbReference type="PANTHER" id="PTHR23110">
    <property type="entry name" value="BTB DOMAIN TRANSCRIPTION FACTOR"/>
    <property type="match status" value="1"/>
</dbReference>
<evidence type="ECO:0000313" key="11">
    <source>
        <dbReference type="EMBL" id="KAF0295809.1"/>
    </source>
</evidence>
<evidence type="ECO:0000256" key="3">
    <source>
        <dbReference type="ARBA" id="ARBA00022771"/>
    </source>
</evidence>
<evidence type="ECO:0000256" key="8">
    <source>
        <dbReference type="ARBA" id="ARBA00037382"/>
    </source>
</evidence>
<dbReference type="InterPro" id="IPR036236">
    <property type="entry name" value="Znf_C2H2_sf"/>
</dbReference>
<dbReference type="GO" id="GO:0007464">
    <property type="term" value="P:R3/R4 cell fate commitment"/>
    <property type="evidence" value="ECO:0007669"/>
    <property type="project" value="UniProtKB-ARBA"/>
</dbReference>
<evidence type="ECO:0000256" key="1">
    <source>
        <dbReference type="ARBA" id="ARBA00022473"/>
    </source>
</evidence>
<dbReference type="GO" id="GO:0045467">
    <property type="term" value="P:R7 cell development"/>
    <property type="evidence" value="ECO:0007669"/>
    <property type="project" value="UniProtKB-ARBA"/>
</dbReference>
<feature type="region of interest" description="Disordered" evidence="9">
    <location>
        <begin position="263"/>
        <end position="332"/>
    </location>
</feature>
<dbReference type="InterPro" id="IPR000210">
    <property type="entry name" value="BTB/POZ_dom"/>
</dbReference>
<dbReference type="GO" id="GO:0045476">
    <property type="term" value="P:nurse cell apoptotic process"/>
    <property type="evidence" value="ECO:0007669"/>
    <property type="project" value="UniProtKB-ARBA"/>
</dbReference>
<keyword evidence="2" id="KW-0479">Metal-binding</keyword>
<dbReference type="Pfam" id="PF02892">
    <property type="entry name" value="zf-BED"/>
    <property type="match status" value="1"/>
</dbReference>
<dbReference type="GO" id="GO:0007526">
    <property type="term" value="P:larval somatic muscle development"/>
    <property type="evidence" value="ECO:0007669"/>
    <property type="project" value="UniProtKB-ARBA"/>
</dbReference>
<evidence type="ECO:0000256" key="2">
    <source>
        <dbReference type="ARBA" id="ARBA00022723"/>
    </source>
</evidence>
<comment type="function">
    <text evidence="8">Putative transcription factor required for axon growth and guidance in the central and peripheral nervous systems. Repels CNS axons away from the midline by promoting the expression of the midline repellent sli and its receptor robo.</text>
</comment>
<organism evidence="11 12">
    <name type="scientific">Amphibalanus amphitrite</name>
    <name type="common">Striped barnacle</name>
    <name type="synonym">Balanus amphitrite</name>
    <dbReference type="NCBI Taxonomy" id="1232801"/>
    <lineage>
        <taxon>Eukaryota</taxon>
        <taxon>Metazoa</taxon>
        <taxon>Ecdysozoa</taxon>
        <taxon>Arthropoda</taxon>
        <taxon>Crustacea</taxon>
        <taxon>Multicrustacea</taxon>
        <taxon>Cirripedia</taxon>
        <taxon>Thoracica</taxon>
        <taxon>Thoracicalcarea</taxon>
        <taxon>Balanomorpha</taxon>
        <taxon>Balanoidea</taxon>
        <taxon>Balanidae</taxon>
        <taxon>Amphibalaninae</taxon>
        <taxon>Amphibalanus</taxon>
    </lineage>
</organism>
<dbReference type="EMBL" id="VIIS01001597">
    <property type="protein sequence ID" value="KAF0295809.1"/>
    <property type="molecule type" value="Genomic_DNA"/>
</dbReference>
<dbReference type="GO" id="GO:0016199">
    <property type="term" value="P:axon midline choice point recognition"/>
    <property type="evidence" value="ECO:0007669"/>
    <property type="project" value="UniProtKB-ARBA"/>
</dbReference>
<feature type="region of interest" description="Disordered" evidence="9">
    <location>
        <begin position="449"/>
        <end position="478"/>
    </location>
</feature>
<name>A0A6A4VS83_AMPAM</name>
<evidence type="ECO:0000256" key="5">
    <source>
        <dbReference type="ARBA" id="ARBA00022833"/>
    </source>
</evidence>
<gene>
    <name evidence="11" type="primary">br_0</name>
    <name evidence="11" type="ORF">FJT64_006728</name>
</gene>
<comment type="caution">
    <text evidence="11">The sequence shown here is derived from an EMBL/GenBank/DDBJ whole genome shotgun (WGS) entry which is preliminary data.</text>
</comment>
<dbReference type="GO" id="GO:0008406">
    <property type="term" value="P:gonad development"/>
    <property type="evidence" value="ECO:0007669"/>
    <property type="project" value="UniProtKB-ARBA"/>
</dbReference>
<protein>
    <submittedName>
        <fullName evidence="11">Broad-complex core protein isoforms 1/2/3/4/5</fullName>
    </submittedName>
</protein>
<dbReference type="GO" id="GO:0008270">
    <property type="term" value="F:zinc ion binding"/>
    <property type="evidence" value="ECO:0007669"/>
    <property type="project" value="UniProtKB-KW"/>
</dbReference>
<dbReference type="GO" id="GO:0003677">
    <property type="term" value="F:DNA binding"/>
    <property type="evidence" value="ECO:0007669"/>
    <property type="project" value="InterPro"/>
</dbReference>
<evidence type="ECO:0000259" key="10">
    <source>
        <dbReference type="PROSITE" id="PS50097"/>
    </source>
</evidence>
<dbReference type="InterPro" id="IPR003656">
    <property type="entry name" value="Znf_BED"/>
</dbReference>
<evidence type="ECO:0000256" key="4">
    <source>
        <dbReference type="ARBA" id="ARBA00022782"/>
    </source>
</evidence>
<keyword evidence="12" id="KW-1185">Reference proteome</keyword>
<sequence length="497" mass="54397">MSESQEFCLRWNDFHSSFHMSLEALRGDDSFTDVTLSCGGHLFKAHRVILSACSAHFKDILKEFPAPAEYHPPGAFQQEFPAPAEYHPPGAFQQEFPAPTDYHPPGAFQQEFPAPAEYHLPGAFQQELPAPAEYHPPGAFQQEFPAPAEYHPPGAFQQELPAPAEYHPPGAFQQEFPAPAEYHPPGASRQEFPAPAEYHPPDAFQQEVPPQQHPVIVLPTVERDVMRAVLEFIYRGQVNVRQARLGAFLQVAETFAIQGLADEQTKRNSVKTPERSRSSDAPSHQPSSKRRRAEPQPDPGPMGGSGPPPPPPPAPQQQRGADRTMSLDLPVKPEPESMLDELEEMLEPQPDQAGLEALSEAHGLMAVTQEDSGGSQASTDGLAAAMVAAVVAPAAGRPGLPPRSLVREYFTGSGQDRLCRLCGHVLRLNRQLSTSGMWRHMRVRHPELVQQAEPAPCRSESAGSLWGAPPAEASTGPVAQRVEDRAAVPDTDWFFKS</sequence>
<dbReference type="AlphaFoldDB" id="A0A6A4VS83"/>
<keyword evidence="5" id="KW-0862">Zinc</keyword>
<dbReference type="Pfam" id="PF00651">
    <property type="entry name" value="BTB"/>
    <property type="match status" value="2"/>
</dbReference>
<dbReference type="SUPFAM" id="SSF54695">
    <property type="entry name" value="POZ domain"/>
    <property type="match status" value="1"/>
</dbReference>
<reference evidence="11 12" key="1">
    <citation type="submission" date="2019-07" db="EMBL/GenBank/DDBJ databases">
        <title>Draft genome assembly of a fouling barnacle, Amphibalanus amphitrite (Darwin, 1854): The first reference genome for Thecostraca.</title>
        <authorList>
            <person name="Kim W."/>
        </authorList>
    </citation>
    <scope>NUCLEOTIDE SEQUENCE [LARGE SCALE GENOMIC DNA]</scope>
    <source>
        <strain evidence="11">SNU_AA5</strain>
        <tissue evidence="11">Soma without cirri and trophi</tissue>
    </source>
</reference>
<dbReference type="Proteomes" id="UP000440578">
    <property type="component" value="Unassembled WGS sequence"/>
</dbReference>
<accession>A0A6A4VS83</accession>
<keyword evidence="4" id="KW-0221">Differentiation</keyword>
<dbReference type="OrthoDB" id="10261408at2759"/>
<keyword evidence="1" id="KW-0217">Developmental protein</keyword>
<dbReference type="GO" id="GO:0005634">
    <property type="term" value="C:nucleus"/>
    <property type="evidence" value="ECO:0007669"/>
    <property type="project" value="TreeGrafter"/>
</dbReference>
<dbReference type="PANTHER" id="PTHR23110:SF111">
    <property type="entry name" value="LONGITUDINALS LACKING PROTEIN, ISOFORMS F_I_K_T"/>
    <property type="match status" value="1"/>
</dbReference>
<dbReference type="SMART" id="SM00614">
    <property type="entry name" value="ZnF_BED"/>
    <property type="match status" value="1"/>
</dbReference>
<dbReference type="InterPro" id="IPR011333">
    <property type="entry name" value="SKP1/BTB/POZ_sf"/>
</dbReference>
<feature type="compositionally biased region" description="Pro residues" evidence="9">
    <location>
        <begin position="296"/>
        <end position="315"/>
    </location>
</feature>
<feature type="domain" description="BTB" evidence="10">
    <location>
        <begin position="32"/>
        <end position="63"/>
    </location>
</feature>
<evidence type="ECO:0000256" key="7">
    <source>
        <dbReference type="ARBA" id="ARBA00023242"/>
    </source>
</evidence>
<dbReference type="GO" id="GO:0006357">
    <property type="term" value="P:regulation of transcription by RNA polymerase II"/>
    <property type="evidence" value="ECO:0007669"/>
    <property type="project" value="TreeGrafter"/>
</dbReference>
<keyword evidence="7" id="KW-0539">Nucleus</keyword>
<dbReference type="PROSITE" id="PS50097">
    <property type="entry name" value="BTB"/>
    <property type="match status" value="1"/>
</dbReference>
<evidence type="ECO:0000256" key="9">
    <source>
        <dbReference type="SAM" id="MobiDB-lite"/>
    </source>
</evidence>
<dbReference type="GO" id="GO:0035167">
    <property type="term" value="P:larval lymph gland hemopoiesis"/>
    <property type="evidence" value="ECO:0007669"/>
    <property type="project" value="UniProtKB-ARBA"/>
</dbReference>
<feature type="region of interest" description="Disordered" evidence="9">
    <location>
        <begin position="81"/>
        <end position="110"/>
    </location>
</feature>
<keyword evidence="3" id="KW-0863">Zinc-finger</keyword>
<evidence type="ECO:0000256" key="6">
    <source>
        <dbReference type="ARBA" id="ARBA00022902"/>
    </source>
</evidence>